<feature type="binding site" evidence="12">
    <location>
        <position position="256"/>
    </location>
    <ligand>
        <name>K(+)</name>
        <dbReference type="ChEBI" id="CHEBI:29103"/>
    </ligand>
</feature>
<evidence type="ECO:0000313" key="15">
    <source>
        <dbReference type="Proteomes" id="UP001202887"/>
    </source>
</evidence>
<dbReference type="InterPro" id="IPR011611">
    <property type="entry name" value="PfkB_dom"/>
</dbReference>
<feature type="active site" description="Proton acceptor" evidence="12">
    <location>
        <position position="260"/>
    </location>
</feature>
<dbReference type="Pfam" id="PF00294">
    <property type="entry name" value="PfkB"/>
    <property type="match status" value="1"/>
</dbReference>
<feature type="domain" description="Carbohydrate kinase PfkB" evidence="13">
    <location>
        <begin position="8"/>
        <end position="302"/>
    </location>
</feature>
<feature type="binding site" evidence="12">
    <location>
        <position position="295"/>
    </location>
    <ligand>
        <name>K(+)</name>
        <dbReference type="ChEBI" id="CHEBI:29103"/>
    </ligand>
</feature>
<evidence type="ECO:0000256" key="5">
    <source>
        <dbReference type="ARBA" id="ARBA00022723"/>
    </source>
</evidence>
<dbReference type="GO" id="GO:0019303">
    <property type="term" value="P:D-ribose catabolic process"/>
    <property type="evidence" value="ECO:0007669"/>
    <property type="project" value="UniProtKB-UniRule"/>
</dbReference>
<feature type="binding site" evidence="12">
    <location>
        <position position="260"/>
    </location>
    <ligand>
        <name>substrate</name>
    </ligand>
</feature>
<feature type="binding site" evidence="12">
    <location>
        <position position="293"/>
    </location>
    <ligand>
        <name>K(+)</name>
        <dbReference type="ChEBI" id="CHEBI:29103"/>
    </ligand>
</feature>
<dbReference type="HAMAP" id="MF_01987">
    <property type="entry name" value="Ribokinase"/>
    <property type="match status" value="1"/>
</dbReference>
<evidence type="ECO:0000256" key="11">
    <source>
        <dbReference type="ARBA" id="ARBA00023277"/>
    </source>
</evidence>
<feature type="binding site" evidence="12">
    <location>
        <begin position="44"/>
        <end position="48"/>
    </location>
    <ligand>
        <name>substrate</name>
    </ligand>
</feature>
<keyword evidence="5 12" id="KW-0479">Metal-binding</keyword>
<dbReference type="PROSITE" id="PS00584">
    <property type="entry name" value="PFKB_KINASES_2"/>
    <property type="match status" value="1"/>
</dbReference>
<comment type="activity regulation">
    <text evidence="12">Activated by a monovalent cation that binds near, but not in, the active site. The most likely occupant of the site in vivo is potassium. Ion binding induces a conformational change that may alter substrate affinity.</text>
</comment>
<keyword evidence="11 12" id="KW-0119">Carbohydrate metabolism</keyword>
<comment type="caution">
    <text evidence="14">The sequence shown here is derived from an EMBL/GenBank/DDBJ whole genome shotgun (WGS) entry which is preliminary data.</text>
</comment>
<feature type="binding site" evidence="12">
    <location>
        <position position="290"/>
    </location>
    <ligand>
        <name>K(+)</name>
        <dbReference type="ChEBI" id="CHEBI:29103"/>
    </ligand>
</feature>
<dbReference type="GO" id="GO:0005829">
    <property type="term" value="C:cytosol"/>
    <property type="evidence" value="ECO:0007669"/>
    <property type="project" value="TreeGrafter"/>
</dbReference>
<keyword evidence="12" id="KW-0963">Cytoplasm</keyword>
<dbReference type="InterPro" id="IPR002139">
    <property type="entry name" value="Ribo/fructo_kinase"/>
</dbReference>
<dbReference type="PRINTS" id="PR00990">
    <property type="entry name" value="RIBOKINASE"/>
</dbReference>
<comment type="caution">
    <text evidence="12">Lacks conserved residue(s) required for the propagation of feature annotation.</text>
</comment>
<dbReference type="SUPFAM" id="SSF53613">
    <property type="entry name" value="Ribokinase-like"/>
    <property type="match status" value="1"/>
</dbReference>
<evidence type="ECO:0000256" key="6">
    <source>
        <dbReference type="ARBA" id="ARBA00022741"/>
    </source>
</evidence>
<reference evidence="14" key="1">
    <citation type="journal article" date="2021" name="Polymers (Basel)">
        <title>Highly Stretchable Bacterial Cellulose Produced by Komagataeibacter hansenii SI1.</title>
        <authorList>
            <person name="Cielecka I."/>
            <person name="Ryngajllo M."/>
            <person name="Maniukiewicz W."/>
            <person name="Bielecki S."/>
        </authorList>
    </citation>
    <scope>NUCLEOTIDE SEQUENCE</scope>
    <source>
        <strain evidence="14">SI1</strain>
    </source>
</reference>
<dbReference type="GO" id="GO:0005524">
    <property type="term" value="F:ATP binding"/>
    <property type="evidence" value="ECO:0007669"/>
    <property type="project" value="UniProtKB-UniRule"/>
</dbReference>
<comment type="subunit">
    <text evidence="12">Homodimer.</text>
</comment>
<comment type="cofactor">
    <cofactor evidence="12">
        <name>Mg(2+)</name>
        <dbReference type="ChEBI" id="CHEBI:18420"/>
    </cofactor>
    <text evidence="12">Requires a divalent cation, most likely magnesium in vivo, as an electrophilic catalyst to aid phosphoryl group transfer. It is the chelate of the metal and the nucleotide that is the actual substrate.</text>
</comment>
<dbReference type="GO" id="GO:0004747">
    <property type="term" value="F:ribokinase activity"/>
    <property type="evidence" value="ECO:0007669"/>
    <property type="project" value="UniProtKB-UniRule"/>
</dbReference>
<dbReference type="EC" id="2.7.1.15" evidence="2 12"/>
<feature type="binding site" evidence="12">
    <location>
        <position position="145"/>
    </location>
    <ligand>
        <name>substrate</name>
    </ligand>
</feature>
<comment type="function">
    <text evidence="12">Catalyzes the phosphorylation of ribose at O-5 in a reaction requiring ATP and magnesium. The resulting D-ribose-5-phosphate can then be used either for sythesis of nucleotides, histidine, and tryptophan, or as a component of the pentose phosphate pathway.</text>
</comment>
<gene>
    <name evidence="12" type="primary">rbsK</name>
    <name evidence="14" type="ORF">K1W68_13225</name>
</gene>
<evidence type="ECO:0000256" key="10">
    <source>
        <dbReference type="ARBA" id="ARBA00022958"/>
    </source>
</evidence>
<evidence type="ECO:0000256" key="2">
    <source>
        <dbReference type="ARBA" id="ARBA00012035"/>
    </source>
</evidence>
<dbReference type="Proteomes" id="UP001202887">
    <property type="component" value="Unassembled WGS sequence"/>
</dbReference>
<organism evidence="14 15">
    <name type="scientific">Novacetimonas hansenii</name>
    <name type="common">Komagataeibacter hansenii</name>
    <dbReference type="NCBI Taxonomy" id="436"/>
    <lineage>
        <taxon>Bacteria</taxon>
        <taxon>Pseudomonadati</taxon>
        <taxon>Pseudomonadota</taxon>
        <taxon>Alphaproteobacteria</taxon>
        <taxon>Acetobacterales</taxon>
        <taxon>Acetobacteraceae</taxon>
        <taxon>Novacetimonas</taxon>
    </lineage>
</organism>
<feature type="binding site" evidence="12">
    <location>
        <begin position="259"/>
        <end position="260"/>
    </location>
    <ligand>
        <name>ATP</name>
        <dbReference type="ChEBI" id="CHEBI:30616"/>
    </ligand>
</feature>
<dbReference type="EMBL" id="JAIBCX010000043">
    <property type="protein sequence ID" value="MCJ8354939.1"/>
    <property type="molecule type" value="Genomic_DNA"/>
</dbReference>
<comment type="pathway">
    <text evidence="12">Carbohydrate metabolism; D-ribose degradation; D-ribose 5-phosphate from beta-D-ribopyranose: step 2/2.</text>
</comment>
<dbReference type="InterPro" id="IPR002173">
    <property type="entry name" value="Carboh/pur_kinase_PfkB_CS"/>
</dbReference>
<keyword evidence="9 12" id="KW-0460">Magnesium</keyword>
<feature type="binding site" evidence="12">
    <location>
        <begin position="16"/>
        <end position="18"/>
    </location>
    <ligand>
        <name>substrate</name>
    </ligand>
</feature>
<evidence type="ECO:0000313" key="14">
    <source>
        <dbReference type="EMBL" id="MCJ8354939.1"/>
    </source>
</evidence>
<comment type="subcellular location">
    <subcellularLocation>
        <location evidence="12">Cytoplasm</location>
    </subcellularLocation>
</comment>
<keyword evidence="4 12" id="KW-0808">Transferase</keyword>
<evidence type="ECO:0000256" key="1">
    <source>
        <dbReference type="ARBA" id="ARBA00005380"/>
    </source>
</evidence>
<dbReference type="Gene3D" id="3.40.1190.20">
    <property type="match status" value="1"/>
</dbReference>
<comment type="similarity">
    <text evidence="1">Belongs to the carbohydrate kinase pfkB family.</text>
</comment>
<dbReference type="PROSITE" id="PS00583">
    <property type="entry name" value="PFKB_KINASES_1"/>
    <property type="match status" value="1"/>
</dbReference>
<dbReference type="InterPro" id="IPR011877">
    <property type="entry name" value="Ribokinase"/>
</dbReference>
<name>A0AAW5ETR6_NOVHA</name>
<evidence type="ECO:0000256" key="12">
    <source>
        <dbReference type="HAMAP-Rule" id="MF_01987"/>
    </source>
</evidence>
<proteinExistence type="inferred from homology"/>
<keyword evidence="7 12" id="KW-0418">Kinase</keyword>
<dbReference type="PANTHER" id="PTHR10584">
    <property type="entry name" value="SUGAR KINASE"/>
    <property type="match status" value="1"/>
</dbReference>
<evidence type="ECO:0000256" key="8">
    <source>
        <dbReference type="ARBA" id="ARBA00022840"/>
    </source>
</evidence>
<keyword evidence="6 12" id="KW-0547">Nucleotide-binding</keyword>
<dbReference type="InterPro" id="IPR029056">
    <property type="entry name" value="Ribokinase-like"/>
</dbReference>
<evidence type="ECO:0000256" key="4">
    <source>
        <dbReference type="ARBA" id="ARBA00022679"/>
    </source>
</evidence>
<dbReference type="CDD" id="cd01174">
    <property type="entry name" value="ribokinase"/>
    <property type="match status" value="1"/>
</dbReference>
<evidence type="ECO:0000256" key="7">
    <source>
        <dbReference type="ARBA" id="ARBA00022777"/>
    </source>
</evidence>
<sequence>MTLSPTGHIAVIGSINVDFVCRVARFPHAGETMHVHAATTGLGGKGANQAVAVARLGTAVELAGQMGDDALAQVAHDAMADAGVGLRFVRTETGGQTGRAFITVNDAGENQILVHGGANMTLRPDDVPALARVFDGARVVMVQMEIPPDIVVRLCEQARAQDMTIIVDPAPVPPDGLPDALFTLATVMTPNETETQALTGILPTDAPTARAAAAHLHGRGVACAVIKMGARGVFHSRRDGGDGFIPPFAVTAVDTVAAGDCFGAGLARMLASGAPLDQAVRYAAACGALATTRPGAAEAAPTAEEVAALLDTQECAS</sequence>
<dbReference type="AlphaFoldDB" id="A0AAW5ETR6"/>
<feature type="binding site" evidence="12">
    <location>
        <begin position="227"/>
        <end position="232"/>
    </location>
    <ligand>
        <name>ATP</name>
        <dbReference type="ChEBI" id="CHEBI:30616"/>
    </ligand>
</feature>
<dbReference type="RefSeq" id="WP_075596111.1">
    <property type="nucleotide sequence ID" value="NZ_CP094848.1"/>
</dbReference>
<feature type="binding site" evidence="12">
    <location>
        <position position="191"/>
    </location>
    <ligand>
        <name>ATP</name>
        <dbReference type="ChEBI" id="CHEBI:30616"/>
    </ligand>
</feature>
<dbReference type="GO" id="GO:0046872">
    <property type="term" value="F:metal ion binding"/>
    <property type="evidence" value="ECO:0007669"/>
    <property type="project" value="UniProtKB-KW"/>
</dbReference>
<comment type="catalytic activity">
    <reaction evidence="12">
        <text>D-ribose + ATP = D-ribose 5-phosphate + ADP + H(+)</text>
        <dbReference type="Rhea" id="RHEA:13697"/>
        <dbReference type="ChEBI" id="CHEBI:15378"/>
        <dbReference type="ChEBI" id="CHEBI:30616"/>
        <dbReference type="ChEBI" id="CHEBI:47013"/>
        <dbReference type="ChEBI" id="CHEBI:78346"/>
        <dbReference type="ChEBI" id="CHEBI:456216"/>
        <dbReference type="EC" id="2.7.1.15"/>
    </reaction>
</comment>
<accession>A0AAW5ETR6</accession>
<evidence type="ECO:0000256" key="9">
    <source>
        <dbReference type="ARBA" id="ARBA00022842"/>
    </source>
</evidence>
<feature type="binding site" evidence="12">
    <location>
        <position position="254"/>
    </location>
    <ligand>
        <name>K(+)</name>
        <dbReference type="ChEBI" id="CHEBI:29103"/>
    </ligand>
</feature>
<keyword evidence="8 12" id="KW-0067">ATP-binding</keyword>
<protein>
    <recommendedName>
        <fullName evidence="3 12">Ribokinase</fullName>
        <shortName evidence="12">RK</shortName>
        <ecNumber evidence="2 12">2.7.1.15</ecNumber>
    </recommendedName>
</protein>
<reference evidence="14" key="2">
    <citation type="submission" date="2022-03" db="EMBL/GenBank/DDBJ databases">
        <authorList>
            <person name="Ryngajllo M."/>
            <person name="Jacek P."/>
            <person name="Kubiak K."/>
        </authorList>
    </citation>
    <scope>NUCLEOTIDE SEQUENCE</scope>
    <source>
        <strain evidence="14">SI1</strain>
    </source>
</reference>
<evidence type="ECO:0000259" key="13">
    <source>
        <dbReference type="Pfam" id="PF00294"/>
    </source>
</evidence>
<evidence type="ECO:0000256" key="3">
    <source>
        <dbReference type="ARBA" id="ARBA00016943"/>
    </source>
</evidence>
<dbReference type="PANTHER" id="PTHR10584:SF166">
    <property type="entry name" value="RIBOKINASE"/>
    <property type="match status" value="1"/>
</dbReference>
<keyword evidence="10 12" id="KW-0630">Potassium</keyword>
<comment type="similarity">
    <text evidence="12">Belongs to the carbohydrate kinase PfkB family. Ribokinase subfamily.</text>
</comment>